<dbReference type="NCBIfam" id="TIGR00229">
    <property type="entry name" value="sensory_box"/>
    <property type="match status" value="1"/>
</dbReference>
<dbReference type="GO" id="GO:0006355">
    <property type="term" value="P:regulation of DNA-templated transcription"/>
    <property type="evidence" value="ECO:0007669"/>
    <property type="project" value="InterPro"/>
</dbReference>
<dbReference type="CDD" id="cd17534">
    <property type="entry name" value="REC_DC-like"/>
    <property type="match status" value="1"/>
</dbReference>
<proteinExistence type="predicted"/>
<dbReference type="PROSITE" id="PS50112">
    <property type="entry name" value="PAS"/>
    <property type="match status" value="1"/>
</dbReference>
<dbReference type="Gene3D" id="3.30.450.20">
    <property type="entry name" value="PAS domain"/>
    <property type="match status" value="1"/>
</dbReference>
<dbReference type="SUPFAM" id="SSF46894">
    <property type="entry name" value="C-terminal effector domain of the bipartite response regulators"/>
    <property type="match status" value="1"/>
</dbReference>
<organism evidence="6">
    <name type="scientific">marine metagenome</name>
    <dbReference type="NCBI Taxonomy" id="408172"/>
    <lineage>
        <taxon>unclassified sequences</taxon>
        <taxon>metagenomes</taxon>
        <taxon>ecological metagenomes</taxon>
    </lineage>
</organism>
<dbReference type="Gene3D" id="3.40.50.2300">
    <property type="match status" value="1"/>
</dbReference>
<evidence type="ECO:0000313" key="6">
    <source>
        <dbReference type="EMBL" id="SUZ77332.1"/>
    </source>
</evidence>
<dbReference type="PROSITE" id="PS50113">
    <property type="entry name" value="PAC"/>
    <property type="match status" value="1"/>
</dbReference>
<feature type="domain" description="PAS" evidence="4">
    <location>
        <begin position="132"/>
        <end position="205"/>
    </location>
</feature>
<dbReference type="PROSITE" id="PS50110">
    <property type="entry name" value="RESPONSE_REGULATORY"/>
    <property type="match status" value="1"/>
</dbReference>
<dbReference type="Gene3D" id="1.10.10.10">
    <property type="entry name" value="Winged helix-like DNA-binding domain superfamily/Winged helix DNA-binding domain"/>
    <property type="match status" value="1"/>
</dbReference>
<dbReference type="SMART" id="SM00086">
    <property type="entry name" value="PAC"/>
    <property type="match status" value="1"/>
</dbReference>
<feature type="domain" description="HTH luxR-type" evidence="2">
    <location>
        <begin position="265"/>
        <end position="330"/>
    </location>
</feature>
<reference evidence="6" key="1">
    <citation type="submission" date="2018-05" db="EMBL/GenBank/DDBJ databases">
        <authorList>
            <person name="Lanie J.A."/>
            <person name="Ng W.-L."/>
            <person name="Kazmierczak K.M."/>
            <person name="Andrzejewski T.M."/>
            <person name="Davidsen T.M."/>
            <person name="Wayne K.J."/>
            <person name="Tettelin H."/>
            <person name="Glass J.I."/>
            <person name="Rusch D."/>
            <person name="Podicherti R."/>
            <person name="Tsui H.-C.T."/>
            <person name="Winkler M.E."/>
        </authorList>
    </citation>
    <scope>NUCLEOTIDE SEQUENCE</scope>
</reference>
<dbReference type="InterPro" id="IPR001610">
    <property type="entry name" value="PAC"/>
</dbReference>
<dbReference type="Pfam" id="PF00196">
    <property type="entry name" value="GerE"/>
    <property type="match status" value="1"/>
</dbReference>
<feature type="domain" description="PAC" evidence="5">
    <location>
        <begin position="211"/>
        <end position="263"/>
    </location>
</feature>
<dbReference type="PANTHER" id="PTHR43214">
    <property type="entry name" value="TWO-COMPONENT RESPONSE REGULATOR"/>
    <property type="match status" value="1"/>
</dbReference>
<dbReference type="InterPro" id="IPR013767">
    <property type="entry name" value="PAS_fold"/>
</dbReference>
<dbReference type="GO" id="GO:0003677">
    <property type="term" value="F:DNA binding"/>
    <property type="evidence" value="ECO:0007669"/>
    <property type="project" value="UniProtKB-KW"/>
</dbReference>
<dbReference type="InterPro" id="IPR000700">
    <property type="entry name" value="PAS-assoc_C"/>
</dbReference>
<dbReference type="SMART" id="SM00421">
    <property type="entry name" value="HTH_LUXR"/>
    <property type="match status" value="1"/>
</dbReference>
<dbReference type="InterPro" id="IPR011006">
    <property type="entry name" value="CheY-like_superfamily"/>
</dbReference>
<dbReference type="SUPFAM" id="SSF52172">
    <property type="entry name" value="CheY-like"/>
    <property type="match status" value="1"/>
</dbReference>
<dbReference type="AlphaFoldDB" id="A0A381QDE0"/>
<evidence type="ECO:0000259" key="4">
    <source>
        <dbReference type="PROSITE" id="PS50112"/>
    </source>
</evidence>
<evidence type="ECO:0000259" key="5">
    <source>
        <dbReference type="PROSITE" id="PS50113"/>
    </source>
</evidence>
<accession>A0A381QDE0</accession>
<evidence type="ECO:0000256" key="1">
    <source>
        <dbReference type="ARBA" id="ARBA00023125"/>
    </source>
</evidence>
<name>A0A381QDE0_9ZZZZ</name>
<sequence length="335" mass="37537">MSNAKIFIVEDEAIVAESLSDQLEKLGYIVTGNAPSGEEALRNIKKELPDLVLMDIMLEGEMDGVEVAQQIRELYGIPIIFLTAYSDPETLGRAKLTEPFGYLIKPYKERELLTTLEITLYKHRMEKRIREHERWLNTLLRSISDGVITVGIDGLITSMSPVAEMLTGLIESEQIKEDLLGILQIEESGDYHIIPDLIDQALGGETVSCLVDNEPILVNADGKRIVIDFSAAPILNEQNEIIGAVLTMRDISARKQAEIELSEARQIINNTLTPREKEILQLMVDGLSTKEIAYDLKISNRTVEAHRQNMMVKLDAGDMTMLVRLAVTHKLVQLD</sequence>
<dbReference type="InterPro" id="IPR016032">
    <property type="entry name" value="Sig_transdc_resp-reg_C-effctor"/>
</dbReference>
<dbReference type="SUPFAM" id="SSF55785">
    <property type="entry name" value="PYP-like sensor domain (PAS domain)"/>
    <property type="match status" value="1"/>
</dbReference>
<evidence type="ECO:0000259" key="3">
    <source>
        <dbReference type="PROSITE" id="PS50110"/>
    </source>
</evidence>
<keyword evidence="1" id="KW-0238">DNA-binding</keyword>
<dbReference type="Pfam" id="PF00072">
    <property type="entry name" value="Response_reg"/>
    <property type="match status" value="1"/>
</dbReference>
<dbReference type="GO" id="GO:0000160">
    <property type="term" value="P:phosphorelay signal transduction system"/>
    <property type="evidence" value="ECO:0007669"/>
    <property type="project" value="InterPro"/>
</dbReference>
<protein>
    <submittedName>
        <fullName evidence="6">Uncharacterized protein</fullName>
    </submittedName>
</protein>
<dbReference type="InterPro" id="IPR000792">
    <property type="entry name" value="Tscrpt_reg_LuxR_C"/>
</dbReference>
<dbReference type="PANTHER" id="PTHR43214:SF44">
    <property type="entry name" value="TWO-COMPONENT RESPONSE REGULATOR"/>
    <property type="match status" value="1"/>
</dbReference>
<dbReference type="SMART" id="SM00448">
    <property type="entry name" value="REC"/>
    <property type="match status" value="1"/>
</dbReference>
<dbReference type="InterPro" id="IPR000014">
    <property type="entry name" value="PAS"/>
</dbReference>
<dbReference type="InterPro" id="IPR036388">
    <property type="entry name" value="WH-like_DNA-bd_sf"/>
</dbReference>
<dbReference type="Pfam" id="PF00989">
    <property type="entry name" value="PAS"/>
    <property type="match status" value="1"/>
</dbReference>
<dbReference type="InterPro" id="IPR039420">
    <property type="entry name" value="WalR-like"/>
</dbReference>
<dbReference type="CDD" id="cd06170">
    <property type="entry name" value="LuxR_C_like"/>
    <property type="match status" value="1"/>
</dbReference>
<dbReference type="InterPro" id="IPR035965">
    <property type="entry name" value="PAS-like_dom_sf"/>
</dbReference>
<dbReference type="PROSITE" id="PS50043">
    <property type="entry name" value="HTH_LUXR_2"/>
    <property type="match status" value="1"/>
</dbReference>
<evidence type="ECO:0000259" key="2">
    <source>
        <dbReference type="PROSITE" id="PS50043"/>
    </source>
</evidence>
<dbReference type="InterPro" id="IPR001789">
    <property type="entry name" value="Sig_transdc_resp-reg_receiver"/>
</dbReference>
<feature type="domain" description="Response regulatory" evidence="3">
    <location>
        <begin position="5"/>
        <end position="120"/>
    </location>
</feature>
<dbReference type="EMBL" id="UINC01001312">
    <property type="protein sequence ID" value="SUZ77332.1"/>
    <property type="molecule type" value="Genomic_DNA"/>
</dbReference>
<dbReference type="PRINTS" id="PR00038">
    <property type="entry name" value="HTHLUXR"/>
</dbReference>
<gene>
    <name evidence="6" type="ORF">METZ01_LOCUS30186</name>
</gene>
<dbReference type="PROSITE" id="PS00622">
    <property type="entry name" value="HTH_LUXR_1"/>
    <property type="match status" value="1"/>
</dbReference>
<dbReference type="CDD" id="cd00130">
    <property type="entry name" value="PAS"/>
    <property type="match status" value="1"/>
</dbReference>